<organism evidence="2 3">
    <name type="scientific">Rhododendron griersonianum</name>
    <dbReference type="NCBI Taxonomy" id="479676"/>
    <lineage>
        <taxon>Eukaryota</taxon>
        <taxon>Viridiplantae</taxon>
        <taxon>Streptophyta</taxon>
        <taxon>Embryophyta</taxon>
        <taxon>Tracheophyta</taxon>
        <taxon>Spermatophyta</taxon>
        <taxon>Magnoliopsida</taxon>
        <taxon>eudicotyledons</taxon>
        <taxon>Gunneridae</taxon>
        <taxon>Pentapetalae</taxon>
        <taxon>asterids</taxon>
        <taxon>Ericales</taxon>
        <taxon>Ericaceae</taxon>
        <taxon>Ericoideae</taxon>
        <taxon>Rhodoreae</taxon>
        <taxon>Rhododendron</taxon>
    </lineage>
</organism>
<evidence type="ECO:0000313" key="2">
    <source>
        <dbReference type="EMBL" id="KAG5548762.1"/>
    </source>
</evidence>
<reference evidence="2" key="1">
    <citation type="submission" date="2020-08" db="EMBL/GenBank/DDBJ databases">
        <title>Plant Genome Project.</title>
        <authorList>
            <person name="Zhang R.-G."/>
        </authorList>
    </citation>
    <scope>NUCLEOTIDE SEQUENCE</scope>
    <source>
        <strain evidence="2">WSP0</strain>
        <tissue evidence="2">Leaf</tissue>
    </source>
</reference>
<dbReference type="PANTHER" id="PTHR12455">
    <property type="entry name" value="NUCLEOLAR COMPLEX PROTEIN 4"/>
    <property type="match status" value="1"/>
</dbReference>
<name>A0AAV6K8U6_9ERIC</name>
<protein>
    <submittedName>
        <fullName evidence="2">Uncharacterized protein</fullName>
    </submittedName>
</protein>
<evidence type="ECO:0000313" key="3">
    <source>
        <dbReference type="Proteomes" id="UP000823749"/>
    </source>
</evidence>
<keyword evidence="1" id="KW-1133">Transmembrane helix</keyword>
<keyword evidence="1" id="KW-0472">Membrane</keyword>
<dbReference type="GO" id="GO:0030692">
    <property type="term" value="C:Noc4p-Nop14p complex"/>
    <property type="evidence" value="ECO:0007669"/>
    <property type="project" value="TreeGrafter"/>
</dbReference>
<comment type="caution">
    <text evidence="2">The sequence shown here is derived from an EMBL/GenBank/DDBJ whole genome shotgun (WGS) entry which is preliminary data.</text>
</comment>
<dbReference type="EMBL" id="JACTNZ010000005">
    <property type="protein sequence ID" value="KAG5548762.1"/>
    <property type="molecule type" value="Genomic_DNA"/>
</dbReference>
<keyword evidence="1" id="KW-0812">Transmembrane</keyword>
<proteinExistence type="predicted"/>
<evidence type="ECO:0000256" key="1">
    <source>
        <dbReference type="SAM" id="Phobius"/>
    </source>
</evidence>
<dbReference type="AlphaFoldDB" id="A0AAV6K8U6"/>
<dbReference type="PANTHER" id="PTHR12455:SF0">
    <property type="entry name" value="NUCLEOLAR COMPLEX PROTEIN 4 HOMOLOG"/>
    <property type="match status" value="1"/>
</dbReference>
<dbReference type="GO" id="GO:0032040">
    <property type="term" value="C:small-subunit processome"/>
    <property type="evidence" value="ECO:0007669"/>
    <property type="project" value="TreeGrafter"/>
</dbReference>
<sequence length="126" mass="13998">MSDLKTLGHQLLSSRAHINNLLILLTFISSSSSSPPHYSLEALLSLQSFFILLLPQLPSSSSSTTTSQAQHDPDFIHLTWLRSKFDDLVNSLLDISASPHSNKALRVICLFCSFLALCSLQFTFFN</sequence>
<dbReference type="InterPro" id="IPR027193">
    <property type="entry name" value="Noc4"/>
</dbReference>
<dbReference type="GO" id="GO:0042254">
    <property type="term" value="P:ribosome biogenesis"/>
    <property type="evidence" value="ECO:0007669"/>
    <property type="project" value="InterPro"/>
</dbReference>
<keyword evidence="3" id="KW-1185">Reference proteome</keyword>
<accession>A0AAV6K8U6</accession>
<gene>
    <name evidence="2" type="ORF">RHGRI_014199</name>
</gene>
<dbReference type="Proteomes" id="UP000823749">
    <property type="component" value="Chromosome 5"/>
</dbReference>
<feature type="transmembrane region" description="Helical" evidence="1">
    <location>
        <begin position="104"/>
        <end position="125"/>
    </location>
</feature>